<name>A0A6G8R5W0_9CAUD</name>
<feature type="region of interest" description="Disordered" evidence="1">
    <location>
        <begin position="127"/>
        <end position="160"/>
    </location>
</feature>
<feature type="compositionally biased region" description="Basic and acidic residues" evidence="1">
    <location>
        <begin position="38"/>
        <end position="59"/>
    </location>
</feature>
<accession>A0A6G8R5W0</accession>
<organism evidence="2 3">
    <name type="scientific">Synechococcus phage S-N03</name>
    <dbReference type="NCBI Taxonomy" id="2718943"/>
    <lineage>
        <taxon>Viruses</taxon>
        <taxon>Duplodnaviria</taxon>
        <taxon>Heunggongvirae</taxon>
        <taxon>Uroviricota</taxon>
        <taxon>Caudoviricetes</taxon>
        <taxon>Pantevenvirales</taxon>
        <taxon>Kyanoviridae</taxon>
        <taxon>Huanghaivirus</taxon>
        <taxon>Huanghaivirus snothree</taxon>
    </lineage>
</organism>
<dbReference type="Pfam" id="PF23780">
    <property type="entry name" value="S-AdoMet_lyase"/>
    <property type="match status" value="1"/>
</dbReference>
<evidence type="ECO:0000313" key="2">
    <source>
        <dbReference type="EMBL" id="QIN96776.1"/>
    </source>
</evidence>
<dbReference type="GeneID" id="77945310"/>
<dbReference type="Proteomes" id="UP000502617">
    <property type="component" value="Segment"/>
</dbReference>
<proteinExistence type="predicted"/>
<keyword evidence="3" id="KW-1185">Reference proteome</keyword>
<feature type="compositionally biased region" description="Basic and acidic residues" evidence="1">
    <location>
        <begin position="301"/>
        <end position="326"/>
    </location>
</feature>
<dbReference type="InterPro" id="IPR057548">
    <property type="entry name" value="S-AdoMet_lyase-like"/>
</dbReference>
<feature type="compositionally biased region" description="Basic and acidic residues" evidence="1">
    <location>
        <begin position="71"/>
        <end position="83"/>
    </location>
</feature>
<sequence>MKNFEEFKEQAQEELEESSLSRLAKKAEKGGTAYMSAERADKSKKENKARTKQLAKDIRGAGLPGPTKVEGQYKEAGQDEPSKEQSYAISSGKKGKKAFKKAVKKLGKKYDQDSVLIQKDKDTDAKLHATSKAGKEDLGKWDGKVGKMKPGGKGDMQTRIKGKTFTMEEYELLEDLKTDLQIRASKGDKEAMKKLKELRAAGKIGKERGFEPGAKRDIPDMKKIMGIEENYGDNKYDPKKLEKELPKGVKYGKETQGKGDHKHRTVEVDGKETDMQIGGAAKGKSSTYSPSWADGHRKVKKTLDGIDKTVKEIQGEKKRESSDTAKRMAKAAAKRAREHGDKIISDITGVGRKTNRQGKGSKAARRMDNM</sequence>
<reference evidence="2 3" key="1">
    <citation type="submission" date="2020-03" db="EMBL/GenBank/DDBJ databases">
        <title>The Isolation and Genome Sequence of a Novel Cyanophage S-N03 from the Huanghai Sea, China.</title>
        <authorList>
            <person name="Jiang T."/>
        </authorList>
    </citation>
    <scope>NUCLEOTIDE SEQUENCE [LARGE SCALE GENOMIC DNA]</scope>
</reference>
<feature type="compositionally biased region" description="Basic residues" evidence="1">
    <location>
        <begin position="327"/>
        <end position="337"/>
    </location>
</feature>
<dbReference type="KEGG" id="vg:77945310"/>
<feature type="region of interest" description="Disordered" evidence="1">
    <location>
        <begin position="1"/>
        <end position="97"/>
    </location>
</feature>
<dbReference type="RefSeq" id="YP_010669156.1">
    <property type="nucleotide sequence ID" value="NC_070959.1"/>
</dbReference>
<evidence type="ECO:0000313" key="3">
    <source>
        <dbReference type="Proteomes" id="UP000502617"/>
    </source>
</evidence>
<protein>
    <submittedName>
        <fullName evidence="2">Uncharacterized protein</fullName>
    </submittedName>
</protein>
<dbReference type="EMBL" id="MT162466">
    <property type="protein sequence ID" value="QIN96776.1"/>
    <property type="molecule type" value="Genomic_DNA"/>
</dbReference>
<feature type="compositionally biased region" description="Basic and acidic residues" evidence="1">
    <location>
        <begin position="229"/>
        <end position="274"/>
    </location>
</feature>
<evidence type="ECO:0000256" key="1">
    <source>
        <dbReference type="SAM" id="MobiDB-lite"/>
    </source>
</evidence>
<feature type="region of interest" description="Disordered" evidence="1">
    <location>
        <begin position="229"/>
        <end position="370"/>
    </location>
</feature>
<feature type="compositionally biased region" description="Basic and acidic residues" evidence="1">
    <location>
        <begin position="127"/>
        <end position="145"/>
    </location>
</feature>
<feature type="compositionally biased region" description="Basic and acidic residues" evidence="1">
    <location>
        <begin position="1"/>
        <end position="11"/>
    </location>
</feature>